<feature type="domain" description="Glutamine amidotransferase" evidence="1">
    <location>
        <begin position="64"/>
        <end position="196"/>
    </location>
</feature>
<dbReference type="SUPFAM" id="SSF52317">
    <property type="entry name" value="Class I glutamine amidotransferase-like"/>
    <property type="match status" value="1"/>
</dbReference>
<dbReference type="Pfam" id="PF00117">
    <property type="entry name" value="GATase"/>
    <property type="match status" value="1"/>
</dbReference>
<organism evidence="2 3">
    <name type="scientific">Sedimenticola selenatireducens</name>
    <dbReference type="NCBI Taxonomy" id="191960"/>
    <lineage>
        <taxon>Bacteria</taxon>
        <taxon>Pseudomonadati</taxon>
        <taxon>Pseudomonadota</taxon>
        <taxon>Gammaproteobacteria</taxon>
        <taxon>Chromatiales</taxon>
        <taxon>Sedimenticolaceae</taxon>
        <taxon>Sedimenticola</taxon>
    </lineage>
</organism>
<dbReference type="InterPro" id="IPR017926">
    <property type="entry name" value="GATASE"/>
</dbReference>
<dbReference type="PANTHER" id="PTHR42695">
    <property type="entry name" value="GLUTAMINE AMIDOTRANSFERASE YLR126C-RELATED"/>
    <property type="match status" value="1"/>
</dbReference>
<dbReference type="Proteomes" id="UP000235015">
    <property type="component" value="Unassembled WGS sequence"/>
</dbReference>
<dbReference type="PANTHER" id="PTHR42695:SF5">
    <property type="entry name" value="GLUTAMINE AMIDOTRANSFERASE YLR126C-RELATED"/>
    <property type="match status" value="1"/>
</dbReference>
<dbReference type="Gene3D" id="3.40.50.880">
    <property type="match status" value="1"/>
</dbReference>
<dbReference type="CDD" id="cd01741">
    <property type="entry name" value="GATase1_1"/>
    <property type="match status" value="1"/>
</dbReference>
<dbReference type="GO" id="GO:0005829">
    <property type="term" value="C:cytosol"/>
    <property type="evidence" value="ECO:0007669"/>
    <property type="project" value="TreeGrafter"/>
</dbReference>
<evidence type="ECO:0000313" key="2">
    <source>
        <dbReference type="EMBL" id="PLX62816.1"/>
    </source>
</evidence>
<reference evidence="2 3" key="1">
    <citation type="submission" date="2017-11" db="EMBL/GenBank/DDBJ databases">
        <title>Genome-resolved metagenomics identifies genetic mobility, metabolic interactions, and unexpected diversity in perchlorate-reducing communities.</title>
        <authorList>
            <person name="Barnum T.P."/>
            <person name="Figueroa I.A."/>
            <person name="Carlstrom C.I."/>
            <person name="Lucas L.N."/>
            <person name="Engelbrektson A.L."/>
            <person name="Coates J.D."/>
        </authorList>
    </citation>
    <scope>NUCLEOTIDE SEQUENCE [LARGE SCALE GENOMIC DNA]</scope>
    <source>
        <strain evidence="2">BM301</strain>
    </source>
</reference>
<comment type="caution">
    <text evidence="2">The sequence shown here is derived from an EMBL/GenBank/DDBJ whole genome shotgun (WGS) entry which is preliminary data.</text>
</comment>
<dbReference type="STRING" id="1111735.GCA_000428045_03992"/>
<dbReference type="EMBL" id="PKUN01000003">
    <property type="protein sequence ID" value="PLX62816.1"/>
    <property type="molecule type" value="Genomic_DNA"/>
</dbReference>
<dbReference type="AlphaFoldDB" id="A0A2N6CZL0"/>
<sequence>MMPPSYPAANRNTDVNEFMKPLLIISHVACSRPGYLCEYLDRHRLPYQRFSIESGEPLPSPDRLSGLVLLGAPVSVNSDQAWIEQEIRLVRDCAERNIPVFGICFGGQLISKAFGGEVFTASTMQIGWHPVTITEQGRQLFNGNPMPAQFTAFEWHEDTFTLPAGAVPLFSGGCIGNQGFLYRGCLAVQFHPEVTEEIVREWVARYEACVDNPTLCRQDHNAILQDLPQKLTAMRQMSDNLFDWWLKQVNPTHNPR</sequence>
<dbReference type="InterPro" id="IPR029062">
    <property type="entry name" value="Class_I_gatase-like"/>
</dbReference>
<evidence type="ECO:0000259" key="1">
    <source>
        <dbReference type="Pfam" id="PF00117"/>
    </source>
</evidence>
<evidence type="ECO:0000313" key="3">
    <source>
        <dbReference type="Proteomes" id="UP000235015"/>
    </source>
</evidence>
<proteinExistence type="predicted"/>
<name>A0A2N6CZL0_9GAMM</name>
<protein>
    <recommendedName>
        <fullName evidence="1">Glutamine amidotransferase domain-containing protein</fullName>
    </recommendedName>
</protein>
<dbReference type="InterPro" id="IPR044992">
    <property type="entry name" value="ChyE-like"/>
</dbReference>
<gene>
    <name evidence="2" type="ORF">C0630_04380</name>
</gene>
<dbReference type="PROSITE" id="PS51273">
    <property type="entry name" value="GATASE_TYPE_1"/>
    <property type="match status" value="1"/>
</dbReference>
<accession>A0A2N6CZL0</accession>